<sequence length="40" mass="4423">MATIFSDSLRNWEDSILVPSEQVRNKLISPASVARGLYAS</sequence>
<organism evidence="1 2">
    <name type="scientific">Nostoc sphaeroides CCNUC1</name>
    <dbReference type="NCBI Taxonomy" id="2653204"/>
    <lineage>
        <taxon>Bacteria</taxon>
        <taxon>Bacillati</taxon>
        <taxon>Cyanobacteriota</taxon>
        <taxon>Cyanophyceae</taxon>
        <taxon>Nostocales</taxon>
        <taxon>Nostocaceae</taxon>
        <taxon>Nostoc</taxon>
    </lineage>
</organism>
<name>A0A5P8WGD3_9NOSO</name>
<gene>
    <name evidence="1" type="ORF">GXM_08730</name>
</gene>
<accession>A0A5P8WGD3</accession>
<dbReference type="AlphaFoldDB" id="A0A5P8WGD3"/>
<reference evidence="1 2" key="1">
    <citation type="submission" date="2019-10" db="EMBL/GenBank/DDBJ databases">
        <title>Genomic and transcriptomic insights into the perfect genentic adaptation of a filamentous nitrogen-fixing cyanobacterium to rice fields.</title>
        <authorList>
            <person name="Chen Z."/>
        </authorList>
    </citation>
    <scope>NUCLEOTIDE SEQUENCE [LARGE SCALE GENOMIC DNA]</scope>
    <source>
        <strain evidence="1">CCNUC1</strain>
    </source>
</reference>
<dbReference type="KEGG" id="nsh:GXM_08730"/>
<keyword evidence="2" id="KW-1185">Reference proteome</keyword>
<protein>
    <submittedName>
        <fullName evidence="1">Uncharacterized protein</fullName>
    </submittedName>
</protein>
<proteinExistence type="predicted"/>
<evidence type="ECO:0000313" key="2">
    <source>
        <dbReference type="Proteomes" id="UP000326678"/>
    </source>
</evidence>
<dbReference type="Proteomes" id="UP000326678">
    <property type="component" value="Chromosome Gxm2"/>
</dbReference>
<dbReference type="EMBL" id="CP045227">
    <property type="protein sequence ID" value="QFS51236.1"/>
    <property type="molecule type" value="Genomic_DNA"/>
</dbReference>
<evidence type="ECO:0000313" key="1">
    <source>
        <dbReference type="EMBL" id="QFS51236.1"/>
    </source>
</evidence>